<dbReference type="GO" id="GO:0031177">
    <property type="term" value="F:phosphopantetheine binding"/>
    <property type="evidence" value="ECO:0007669"/>
    <property type="project" value="TreeGrafter"/>
</dbReference>
<dbReference type="SUPFAM" id="SSF52777">
    <property type="entry name" value="CoA-dependent acyltransferases"/>
    <property type="match status" value="2"/>
</dbReference>
<feature type="non-terminal residue" evidence="2">
    <location>
        <position position="220"/>
    </location>
</feature>
<evidence type="ECO:0000259" key="1">
    <source>
        <dbReference type="Pfam" id="PF00668"/>
    </source>
</evidence>
<feature type="non-terminal residue" evidence="2">
    <location>
        <position position="1"/>
    </location>
</feature>
<accession>A0A6G1KVT0</accession>
<organism evidence="2 3">
    <name type="scientific">Teratosphaeria nubilosa</name>
    <dbReference type="NCBI Taxonomy" id="161662"/>
    <lineage>
        <taxon>Eukaryota</taxon>
        <taxon>Fungi</taxon>
        <taxon>Dikarya</taxon>
        <taxon>Ascomycota</taxon>
        <taxon>Pezizomycotina</taxon>
        <taxon>Dothideomycetes</taxon>
        <taxon>Dothideomycetidae</taxon>
        <taxon>Mycosphaerellales</taxon>
        <taxon>Teratosphaeriaceae</taxon>
        <taxon>Teratosphaeria</taxon>
    </lineage>
</organism>
<dbReference type="OrthoDB" id="3791627at2759"/>
<dbReference type="InterPro" id="IPR001242">
    <property type="entry name" value="Condensation_dom"/>
</dbReference>
<proteinExistence type="predicted"/>
<dbReference type="EMBL" id="ML995912">
    <property type="protein sequence ID" value="KAF2764707.1"/>
    <property type="molecule type" value="Genomic_DNA"/>
</dbReference>
<dbReference type="Pfam" id="PF00668">
    <property type="entry name" value="Condensation"/>
    <property type="match status" value="1"/>
</dbReference>
<dbReference type="Proteomes" id="UP000799436">
    <property type="component" value="Unassembled WGS sequence"/>
</dbReference>
<dbReference type="GO" id="GO:0043041">
    <property type="term" value="P:amino acid activation for nonribosomal peptide biosynthetic process"/>
    <property type="evidence" value="ECO:0007669"/>
    <property type="project" value="TreeGrafter"/>
</dbReference>
<reference evidence="2" key="1">
    <citation type="journal article" date="2020" name="Stud. Mycol.">
        <title>101 Dothideomycetes genomes: a test case for predicting lifestyles and emergence of pathogens.</title>
        <authorList>
            <person name="Haridas S."/>
            <person name="Albert R."/>
            <person name="Binder M."/>
            <person name="Bloem J."/>
            <person name="Labutti K."/>
            <person name="Salamov A."/>
            <person name="Andreopoulos B."/>
            <person name="Baker S."/>
            <person name="Barry K."/>
            <person name="Bills G."/>
            <person name="Bluhm B."/>
            <person name="Cannon C."/>
            <person name="Castanera R."/>
            <person name="Culley D."/>
            <person name="Daum C."/>
            <person name="Ezra D."/>
            <person name="Gonzalez J."/>
            <person name="Henrissat B."/>
            <person name="Kuo A."/>
            <person name="Liang C."/>
            <person name="Lipzen A."/>
            <person name="Lutzoni F."/>
            <person name="Magnuson J."/>
            <person name="Mondo S."/>
            <person name="Nolan M."/>
            <person name="Ohm R."/>
            <person name="Pangilinan J."/>
            <person name="Park H.-J."/>
            <person name="Ramirez L."/>
            <person name="Alfaro M."/>
            <person name="Sun H."/>
            <person name="Tritt A."/>
            <person name="Yoshinaga Y."/>
            <person name="Zwiers L.-H."/>
            <person name="Turgeon B."/>
            <person name="Goodwin S."/>
            <person name="Spatafora J."/>
            <person name="Crous P."/>
            <person name="Grigoriev I."/>
        </authorList>
    </citation>
    <scope>NUCLEOTIDE SEQUENCE</scope>
    <source>
        <strain evidence="2">CBS 116005</strain>
    </source>
</reference>
<dbReference type="PANTHER" id="PTHR45527">
    <property type="entry name" value="NONRIBOSOMAL PEPTIDE SYNTHETASE"/>
    <property type="match status" value="1"/>
</dbReference>
<keyword evidence="3" id="KW-1185">Reference proteome</keyword>
<dbReference type="Gene3D" id="3.30.559.10">
    <property type="entry name" value="Chloramphenicol acetyltransferase-like domain"/>
    <property type="match status" value="1"/>
</dbReference>
<sequence length="220" mass="24175">LVVRLHHAQYDGMSLLRMLSALEDLLKGRSIAPVRRFSDFVRHLIHDNLGSYQYWRELLRGTHSPAAFKPSQGQPESNEVERLLIASKTIAQPTTLGEDTTATPAIRFLAACASMLAQATSQSDVVLGCTVSGRSALPAELHDVCGPCLNEMPIRVRFPSANLPEPQCATGQIRDQLVLGAPHQTVGFDEIAQYCTSWPSDIDDFGLSVHYQNSAESQEF</sequence>
<gene>
    <name evidence="2" type="ORF">EJ03DRAFT_252355</name>
</gene>
<evidence type="ECO:0000313" key="2">
    <source>
        <dbReference type="EMBL" id="KAF2764707.1"/>
    </source>
</evidence>
<feature type="domain" description="Condensation" evidence="1">
    <location>
        <begin position="1"/>
        <end position="214"/>
    </location>
</feature>
<name>A0A6G1KVT0_9PEZI</name>
<protein>
    <recommendedName>
        <fullName evidence="1">Condensation domain-containing protein</fullName>
    </recommendedName>
</protein>
<dbReference type="InterPro" id="IPR023213">
    <property type="entry name" value="CAT-like_dom_sf"/>
</dbReference>
<dbReference type="GO" id="GO:0044550">
    <property type="term" value="P:secondary metabolite biosynthetic process"/>
    <property type="evidence" value="ECO:0007669"/>
    <property type="project" value="TreeGrafter"/>
</dbReference>
<dbReference type="GO" id="GO:0005737">
    <property type="term" value="C:cytoplasm"/>
    <property type="evidence" value="ECO:0007669"/>
    <property type="project" value="TreeGrafter"/>
</dbReference>
<dbReference type="GO" id="GO:0003824">
    <property type="term" value="F:catalytic activity"/>
    <property type="evidence" value="ECO:0007669"/>
    <property type="project" value="InterPro"/>
</dbReference>
<dbReference type="PANTHER" id="PTHR45527:SF1">
    <property type="entry name" value="FATTY ACID SYNTHASE"/>
    <property type="match status" value="1"/>
</dbReference>
<evidence type="ECO:0000313" key="3">
    <source>
        <dbReference type="Proteomes" id="UP000799436"/>
    </source>
</evidence>
<dbReference type="AlphaFoldDB" id="A0A6G1KVT0"/>
<dbReference type="Gene3D" id="3.30.559.30">
    <property type="entry name" value="Nonribosomal peptide synthetase, condensation domain"/>
    <property type="match status" value="1"/>
</dbReference>